<accession>A0ABM9AG69</accession>
<keyword evidence="1" id="KW-0812">Transmembrane</keyword>
<evidence type="ECO:0008006" key="6">
    <source>
        <dbReference type="Google" id="ProtNLM"/>
    </source>
</evidence>
<dbReference type="PANTHER" id="PTHR45737:SF6">
    <property type="entry name" value="VON WILLEBRAND FACTOR A DOMAIN-CONTAINING PROTEIN 5A"/>
    <property type="match status" value="1"/>
</dbReference>
<dbReference type="Pfam" id="PF08487">
    <property type="entry name" value="VIT"/>
    <property type="match status" value="1"/>
</dbReference>
<dbReference type="NCBIfam" id="TIGR03788">
    <property type="entry name" value="marine_srt_targ"/>
    <property type="match status" value="1"/>
</dbReference>
<evidence type="ECO:0000313" key="4">
    <source>
        <dbReference type="EMBL" id="CAH0991979.1"/>
    </source>
</evidence>
<reference evidence="4" key="1">
    <citation type="submission" date="2021-12" db="EMBL/GenBank/DDBJ databases">
        <authorList>
            <person name="Rodrigo-Torres L."/>
            <person name="Arahal R. D."/>
            <person name="Lucena T."/>
        </authorList>
    </citation>
    <scope>NUCLEOTIDE SEQUENCE</scope>
    <source>
        <strain evidence="4">CECT 8267</strain>
    </source>
</reference>
<evidence type="ECO:0000313" key="5">
    <source>
        <dbReference type="Proteomes" id="UP000838100"/>
    </source>
</evidence>
<evidence type="ECO:0000259" key="3">
    <source>
        <dbReference type="PROSITE" id="PS51468"/>
    </source>
</evidence>
<evidence type="ECO:0000256" key="1">
    <source>
        <dbReference type="SAM" id="Phobius"/>
    </source>
</evidence>
<feature type="domain" description="VWFA" evidence="2">
    <location>
        <begin position="382"/>
        <end position="552"/>
    </location>
</feature>
<dbReference type="InterPro" id="IPR002035">
    <property type="entry name" value="VWF_A"/>
</dbReference>
<dbReference type="SMART" id="SM00327">
    <property type="entry name" value="VWA"/>
    <property type="match status" value="1"/>
</dbReference>
<organism evidence="4 5">
    <name type="scientific">Sinobacterium norvegicum</name>
    <dbReference type="NCBI Taxonomy" id="1641715"/>
    <lineage>
        <taxon>Bacteria</taxon>
        <taxon>Pseudomonadati</taxon>
        <taxon>Pseudomonadota</taxon>
        <taxon>Gammaproteobacteria</taxon>
        <taxon>Cellvibrionales</taxon>
        <taxon>Spongiibacteraceae</taxon>
        <taxon>Sinobacterium</taxon>
    </lineage>
</organism>
<keyword evidence="5" id="KW-1185">Reference proteome</keyword>
<dbReference type="Pfam" id="PF13768">
    <property type="entry name" value="VWA_3"/>
    <property type="match status" value="1"/>
</dbReference>
<keyword evidence="1" id="KW-0472">Membrane</keyword>
<dbReference type="InterPro" id="IPR036465">
    <property type="entry name" value="vWFA_dom_sf"/>
</dbReference>
<protein>
    <recommendedName>
        <fullName evidence="6">Marine proteobacterial sortase target protein</fullName>
    </recommendedName>
</protein>
<dbReference type="Gene3D" id="3.40.50.410">
    <property type="entry name" value="von Willebrand factor, type A domain"/>
    <property type="match status" value="1"/>
</dbReference>
<dbReference type="SUPFAM" id="SSF53300">
    <property type="entry name" value="vWA-like"/>
    <property type="match status" value="1"/>
</dbReference>
<dbReference type="Proteomes" id="UP000838100">
    <property type="component" value="Unassembled WGS sequence"/>
</dbReference>
<dbReference type="PROSITE" id="PS50234">
    <property type="entry name" value="VWFA"/>
    <property type="match status" value="1"/>
</dbReference>
<gene>
    <name evidence="4" type="ORF">SIN8267_02094</name>
</gene>
<dbReference type="PROSITE" id="PS51468">
    <property type="entry name" value="VIT"/>
    <property type="match status" value="1"/>
</dbReference>
<dbReference type="PANTHER" id="PTHR45737">
    <property type="entry name" value="VON WILLEBRAND FACTOR A DOMAIN-CONTAINING PROTEIN 5A"/>
    <property type="match status" value="1"/>
</dbReference>
<feature type="domain" description="VIT" evidence="3">
    <location>
        <begin position="91"/>
        <end position="219"/>
    </location>
</feature>
<feature type="transmembrane region" description="Helical" evidence="1">
    <location>
        <begin position="51"/>
        <end position="71"/>
    </location>
</feature>
<dbReference type="EMBL" id="CAKLPX010000002">
    <property type="protein sequence ID" value="CAH0991979.1"/>
    <property type="molecule type" value="Genomic_DNA"/>
</dbReference>
<dbReference type="SMART" id="SM00609">
    <property type="entry name" value="VIT"/>
    <property type="match status" value="1"/>
</dbReference>
<feature type="transmembrane region" description="Helical" evidence="1">
    <location>
        <begin position="723"/>
        <end position="742"/>
    </location>
</feature>
<comment type="caution">
    <text evidence="4">The sequence shown here is derived from an EMBL/GenBank/DDBJ whole genome shotgun (WGS) entry which is preliminary data.</text>
</comment>
<evidence type="ECO:0000259" key="2">
    <source>
        <dbReference type="PROSITE" id="PS50234"/>
    </source>
</evidence>
<name>A0ABM9AG69_9GAMM</name>
<sequence>MKQNTQPLYFSPKLGGRPRVKRRWRGWRGANKSMIIVDDYDAIRPRRSNRFLFWLSLAVLTLIGISLALPATASEPYEKKPALEHDISAGHLLLRTEVDQVYRQSPQLSSRVHFDINGMVAAVELTQQFSNPGNEWAEAVYRFPLPAEAAVNYLKVTVGQRVIIGKIDETQKAEASYQQAKKQGQVAALTRQHRSNLFSTSVANIAPGEKISVTIRYLQPVDYRFGRFSLNFPMTLMPRYIPQQTAVLAGRDDKADLSSGWLLAANKVDDAAAVSPSMTTGGSTLINPITITATINSGLPLSKVDSAYHSIVLSRQQQVYSLSLAAAEVEMDRDFELSWQPTMAAAPKAAIFHQEVEQQLYYSLMVLPPLLSGQQLPAQAKETIFVIDTSGSMGGSSIRQAKRSLLLAVDRLKSNDVFNIVEFNSVTKPLFNRSVSADQAAITRAKAWIEKLQAGGGTEMAPALQYALQQPDRDDYLQRVVFITDGAVANEEGLFKLINRELGDKRLFTVAIGSAPNHYFMRRSAEYGRGSFTHIGDVEQLDKKMDDLFHQLESPLLTDISITWPAGFEAESYPAKIPDLYVGQPLLIKTKLVESNAERQSGESPGEVEVRGTLAGQPWRQRLVLGGPSSSAIASLWAEDKIQHLMGQKYRGVDPQWVREQVLAVALGHQLVSDYTSLIAVEQKISRPSDQLLATSDIANLLPQGSTLSVSYPKTATKAQLKMLFGGLLIAVTLFLYCVLFGRQRRAKAMPNVTE</sequence>
<proteinExistence type="predicted"/>
<dbReference type="InterPro" id="IPR013694">
    <property type="entry name" value="VIT"/>
</dbReference>
<dbReference type="InterPro" id="IPR022440">
    <property type="entry name" value="CHP03788"/>
</dbReference>
<keyword evidence="1" id="KW-1133">Transmembrane helix</keyword>